<evidence type="ECO:0000313" key="3">
    <source>
        <dbReference type="EMBL" id="QRG68055.1"/>
    </source>
</evidence>
<reference evidence="3 4" key="1">
    <citation type="submission" date="2021-01" db="EMBL/GenBank/DDBJ databases">
        <title>Identification of strong promoters based on the transcriptome of Brevibacillus choshinensis.</title>
        <authorList>
            <person name="Yao D."/>
            <person name="Zhang K."/>
            <person name="Wu J."/>
        </authorList>
    </citation>
    <scope>NUCLEOTIDE SEQUENCE [LARGE SCALE GENOMIC DNA]</scope>
    <source>
        <strain evidence="3 4">HPD31-SP3</strain>
    </source>
</reference>
<protein>
    <submittedName>
        <fullName evidence="3">Uncharacterized protein</fullName>
    </submittedName>
</protein>
<feature type="chain" id="PRO_5046286690" evidence="2">
    <location>
        <begin position="30"/>
        <end position="241"/>
    </location>
</feature>
<dbReference type="RefSeq" id="WP_203355065.1">
    <property type="nucleotide sequence ID" value="NZ_CP069127.1"/>
</dbReference>
<dbReference type="Proteomes" id="UP000596248">
    <property type="component" value="Chromosome"/>
</dbReference>
<feature type="compositionally biased region" description="Pro residues" evidence="1">
    <location>
        <begin position="187"/>
        <end position="197"/>
    </location>
</feature>
<feature type="region of interest" description="Disordered" evidence="1">
    <location>
        <begin position="36"/>
        <end position="241"/>
    </location>
</feature>
<proteinExistence type="predicted"/>
<evidence type="ECO:0000313" key="4">
    <source>
        <dbReference type="Proteomes" id="UP000596248"/>
    </source>
</evidence>
<organism evidence="3 4">
    <name type="scientific">Brevibacillus choshinensis</name>
    <dbReference type="NCBI Taxonomy" id="54911"/>
    <lineage>
        <taxon>Bacteria</taxon>
        <taxon>Bacillati</taxon>
        <taxon>Bacillota</taxon>
        <taxon>Bacilli</taxon>
        <taxon>Bacillales</taxon>
        <taxon>Paenibacillaceae</taxon>
        <taxon>Brevibacillus</taxon>
    </lineage>
</organism>
<keyword evidence="4" id="KW-1185">Reference proteome</keyword>
<keyword evidence="2" id="KW-0732">Signal</keyword>
<feature type="signal peptide" evidence="2">
    <location>
        <begin position="1"/>
        <end position="29"/>
    </location>
</feature>
<evidence type="ECO:0000256" key="2">
    <source>
        <dbReference type="SAM" id="SignalP"/>
    </source>
</evidence>
<dbReference type="EMBL" id="CP069127">
    <property type="protein sequence ID" value="QRG68055.1"/>
    <property type="molecule type" value="Genomic_DNA"/>
</dbReference>
<name>A0ABX7FQH9_BRECH</name>
<evidence type="ECO:0000256" key="1">
    <source>
        <dbReference type="SAM" id="MobiDB-lite"/>
    </source>
</evidence>
<sequence>MRKQSRWSKWKVGGGLVVSLAVLFQVAKADPAFGKAVQAAQENEDAYDSDDSEQASSEMLPVVEGDEDDDAVGHDFEGALLHDADESGKSETSGDEHPDSDDRRSTLPTVPAASMQTAVHKPAGHAPVSSTHTQKSTGSSKQTTASTQAKGVSTASSTAPKAATAVPSATKTPAPVVDQEPQQQPQEAPPADIPPAPEESTAAPLDASKEASLDAAPQSEESSSTKTETKKKKSHTKSRRS</sequence>
<accession>A0ABX7FQH9</accession>
<feature type="compositionally biased region" description="Acidic residues" evidence="1">
    <location>
        <begin position="42"/>
        <end position="53"/>
    </location>
</feature>
<feature type="compositionally biased region" description="Basic residues" evidence="1">
    <location>
        <begin position="229"/>
        <end position="241"/>
    </location>
</feature>
<feature type="compositionally biased region" description="Basic and acidic residues" evidence="1">
    <location>
        <begin position="71"/>
        <end position="105"/>
    </location>
</feature>
<gene>
    <name evidence="3" type="ORF">JNE38_02275</name>
</gene>
<feature type="compositionally biased region" description="Low complexity" evidence="1">
    <location>
        <begin position="129"/>
        <end position="186"/>
    </location>
</feature>